<keyword evidence="1" id="KW-0812">Transmembrane</keyword>
<protein>
    <submittedName>
        <fullName evidence="2">Uncharacterized protein</fullName>
    </submittedName>
</protein>
<reference evidence="2" key="2">
    <citation type="journal article" date="2015" name="Fish Shellfish Immunol.">
        <title>Early steps in the European eel (Anguilla anguilla)-Vibrio vulnificus interaction in the gills: Role of the RtxA13 toxin.</title>
        <authorList>
            <person name="Callol A."/>
            <person name="Pajuelo D."/>
            <person name="Ebbesson L."/>
            <person name="Teles M."/>
            <person name="MacKenzie S."/>
            <person name="Amaro C."/>
        </authorList>
    </citation>
    <scope>NUCLEOTIDE SEQUENCE</scope>
</reference>
<evidence type="ECO:0000313" key="2">
    <source>
        <dbReference type="EMBL" id="JAH17968.1"/>
    </source>
</evidence>
<evidence type="ECO:0000256" key="1">
    <source>
        <dbReference type="SAM" id="Phobius"/>
    </source>
</evidence>
<keyword evidence="1" id="KW-1133">Transmembrane helix</keyword>
<name>A0A0E9QPA4_ANGAN</name>
<feature type="transmembrane region" description="Helical" evidence="1">
    <location>
        <begin position="6"/>
        <end position="23"/>
    </location>
</feature>
<proteinExistence type="predicted"/>
<dbReference type="AlphaFoldDB" id="A0A0E9QPA4"/>
<keyword evidence="1" id="KW-0472">Membrane</keyword>
<reference evidence="2" key="1">
    <citation type="submission" date="2014-11" db="EMBL/GenBank/DDBJ databases">
        <authorList>
            <person name="Amaro Gonzalez C."/>
        </authorList>
    </citation>
    <scope>NUCLEOTIDE SEQUENCE</scope>
</reference>
<dbReference type="EMBL" id="GBXM01090609">
    <property type="protein sequence ID" value="JAH17968.1"/>
    <property type="molecule type" value="Transcribed_RNA"/>
</dbReference>
<organism evidence="2">
    <name type="scientific">Anguilla anguilla</name>
    <name type="common">European freshwater eel</name>
    <name type="synonym">Muraena anguilla</name>
    <dbReference type="NCBI Taxonomy" id="7936"/>
    <lineage>
        <taxon>Eukaryota</taxon>
        <taxon>Metazoa</taxon>
        <taxon>Chordata</taxon>
        <taxon>Craniata</taxon>
        <taxon>Vertebrata</taxon>
        <taxon>Euteleostomi</taxon>
        <taxon>Actinopterygii</taxon>
        <taxon>Neopterygii</taxon>
        <taxon>Teleostei</taxon>
        <taxon>Anguilliformes</taxon>
        <taxon>Anguillidae</taxon>
        <taxon>Anguilla</taxon>
    </lineage>
</organism>
<accession>A0A0E9QPA4</accession>
<sequence>MYPMYPYAIISKCVFVYLHYLVCPGPCDMM</sequence>